<dbReference type="RefSeq" id="WP_067091422.1">
    <property type="nucleotide sequence ID" value="NZ_LWMV01000172.1"/>
</dbReference>
<protein>
    <submittedName>
        <fullName evidence="2">FRG domain protein</fullName>
    </submittedName>
</protein>
<evidence type="ECO:0000259" key="1">
    <source>
        <dbReference type="SMART" id="SM00901"/>
    </source>
</evidence>
<sequence length="330" mass="39233">MSRKDKNKCHYFQIKDINCFDELRKFLDKELKVLLNNSNKEFIFRGDSNYSDKLQPKLFRKNNGKYLIEDHVDRLPYDPLTDYKKVIFSMFEAIKRFYDARRDVGDGNFSANALEKFNFSLITENECKTLFKEYINEIGLAQHNGMPTIGLDFTYDYKIALYFLITGDYNDNDWQTKWIKENSCLWIFKSSIFDDNNSPNQNLIKHDLDYKINNNAFQQKGLLCLCLNVKNRDLKDFCVFNNLKENVEFFNNTVILNGMKFQNIQTPLAYKLIISPKAKKEIVNEFNCFKDLPIWSKDFMDKIIEKEKISIKLNEIYNNSMKKINNDFKL</sequence>
<name>A0A166AKC1_9EURY</name>
<keyword evidence="3" id="KW-1185">Reference proteome</keyword>
<evidence type="ECO:0000313" key="3">
    <source>
        <dbReference type="Proteomes" id="UP000077245"/>
    </source>
</evidence>
<organism evidence="2 3">
    <name type="scientific">Methanobrevibacter curvatus</name>
    <dbReference type="NCBI Taxonomy" id="49547"/>
    <lineage>
        <taxon>Archaea</taxon>
        <taxon>Methanobacteriati</taxon>
        <taxon>Methanobacteriota</taxon>
        <taxon>Methanomada group</taxon>
        <taxon>Methanobacteria</taxon>
        <taxon>Methanobacteriales</taxon>
        <taxon>Methanobacteriaceae</taxon>
        <taxon>Methanobrevibacter</taxon>
    </lineage>
</organism>
<dbReference type="AlphaFoldDB" id="A0A166AKC1"/>
<dbReference type="Proteomes" id="UP000077245">
    <property type="component" value="Unassembled WGS sequence"/>
</dbReference>
<dbReference type="STRING" id="49547.MBCUR_11550"/>
<proteinExistence type="predicted"/>
<feature type="domain" description="FRG" evidence="1">
    <location>
        <begin position="38"/>
        <end position="186"/>
    </location>
</feature>
<accession>A0A166AKC1</accession>
<reference evidence="2 3" key="1">
    <citation type="submission" date="2016-04" db="EMBL/GenBank/DDBJ databases">
        <title>Genome sequence of Methanobrevibacter curvatus DSM 11111.</title>
        <authorList>
            <person name="Poehlein A."/>
            <person name="Seedorf H."/>
            <person name="Daniel R."/>
        </authorList>
    </citation>
    <scope>NUCLEOTIDE SEQUENCE [LARGE SCALE GENOMIC DNA]</scope>
    <source>
        <strain evidence="2 3">DSM 11111</strain>
    </source>
</reference>
<dbReference type="SMART" id="SM00901">
    <property type="entry name" value="FRG"/>
    <property type="match status" value="1"/>
</dbReference>
<gene>
    <name evidence="2" type="ORF">MBCUR_11550</name>
</gene>
<comment type="caution">
    <text evidence="2">The sequence shown here is derived from an EMBL/GenBank/DDBJ whole genome shotgun (WGS) entry which is preliminary data.</text>
</comment>
<evidence type="ECO:0000313" key="2">
    <source>
        <dbReference type="EMBL" id="KZX12146.1"/>
    </source>
</evidence>
<dbReference type="PATRIC" id="fig|49547.3.peg.1236"/>
<dbReference type="InterPro" id="IPR014966">
    <property type="entry name" value="FRG-dom"/>
</dbReference>
<dbReference type="OrthoDB" id="78401at2157"/>
<dbReference type="EMBL" id="LWMV01000172">
    <property type="protein sequence ID" value="KZX12146.1"/>
    <property type="molecule type" value="Genomic_DNA"/>
</dbReference>
<dbReference type="Pfam" id="PF08867">
    <property type="entry name" value="FRG"/>
    <property type="match status" value="1"/>
</dbReference>